<dbReference type="OrthoDB" id="2626at2157"/>
<feature type="non-terminal residue" evidence="1">
    <location>
        <position position="140"/>
    </location>
</feature>
<organism evidence="1 2">
    <name type="scientific">Candidatus Nitrosopumilus salarius BD31</name>
    <dbReference type="NCBI Taxonomy" id="859350"/>
    <lineage>
        <taxon>Archaea</taxon>
        <taxon>Nitrososphaerota</taxon>
        <taxon>Nitrososphaeria</taxon>
        <taxon>Nitrosopumilales</taxon>
        <taxon>Nitrosopumilaceae</taxon>
        <taxon>Nitrosopumilus</taxon>
    </lineage>
</organism>
<name>I3D2U1_9ARCH</name>
<keyword evidence="2" id="KW-1185">Reference proteome</keyword>
<evidence type="ECO:0000313" key="2">
    <source>
        <dbReference type="Proteomes" id="UP000003423"/>
    </source>
</evidence>
<gene>
    <name evidence="1" type="ORF">BD31_I0212</name>
</gene>
<evidence type="ECO:0000313" key="1">
    <source>
        <dbReference type="EMBL" id="EIJ66034.1"/>
    </source>
</evidence>
<accession>I3D2U1</accession>
<sequence>MSKEKNYFGDMWETCVDAHKKRYNRSKFRTALEKMENLGYIKKHGHKNDAYYEKIHFQSFEDTIGSINNLIFTYESKINNALKKLENRNIFVDISKNLNSFKLNKFAKTDYESMLEGMSGMFELSSSILWTRDNSQDGKL</sequence>
<dbReference type="Proteomes" id="UP000003423">
    <property type="component" value="Unassembled WGS sequence"/>
</dbReference>
<proteinExistence type="predicted"/>
<comment type="caution">
    <text evidence="1">The sequence shown here is derived from an EMBL/GenBank/DDBJ whole genome shotgun (WGS) entry which is preliminary data.</text>
</comment>
<dbReference type="EMBL" id="AEXL02000090">
    <property type="protein sequence ID" value="EIJ66034.1"/>
    <property type="molecule type" value="Genomic_DNA"/>
</dbReference>
<dbReference type="RefSeq" id="WP_008299520.1">
    <property type="nucleotide sequence ID" value="NZ_AEXL02000090.1"/>
</dbReference>
<dbReference type="AlphaFoldDB" id="I3D2U1"/>
<protein>
    <submittedName>
        <fullName evidence="1">Uncharacterized protein</fullName>
    </submittedName>
</protein>
<reference evidence="1 2" key="1">
    <citation type="journal article" date="2012" name="J. Bacteriol.">
        <title>Genome sequence of "Candidatus Nitrosopumilus salaria" BD31, an ammonia-oxidizing archaeon from the San Francisco Bay estuary.</title>
        <authorList>
            <person name="Mosier A.C."/>
            <person name="Allen E.E."/>
            <person name="Kim M."/>
            <person name="Ferriera S."/>
            <person name="Francis C.A."/>
        </authorList>
    </citation>
    <scope>NUCLEOTIDE SEQUENCE [LARGE SCALE GENOMIC DNA]</scope>
    <source>
        <strain evidence="1 2">BD31</strain>
    </source>
</reference>